<evidence type="ECO:0000313" key="2">
    <source>
        <dbReference type="EMBL" id="MPW27222.1"/>
    </source>
</evidence>
<dbReference type="Proteomes" id="UP000440004">
    <property type="component" value="Unassembled WGS sequence"/>
</dbReference>
<evidence type="ECO:0000313" key="3">
    <source>
        <dbReference type="Proteomes" id="UP000440004"/>
    </source>
</evidence>
<dbReference type="EMBL" id="WHNX01000048">
    <property type="protein sequence ID" value="MPW27222.1"/>
    <property type="molecule type" value="Genomic_DNA"/>
</dbReference>
<feature type="transmembrane region" description="Helical" evidence="1">
    <location>
        <begin position="85"/>
        <end position="105"/>
    </location>
</feature>
<organism evidence="2 3">
    <name type="scientific">Alkalibaculum sporogenes</name>
    <dbReference type="NCBI Taxonomy" id="2655001"/>
    <lineage>
        <taxon>Bacteria</taxon>
        <taxon>Bacillati</taxon>
        <taxon>Bacillota</taxon>
        <taxon>Clostridia</taxon>
        <taxon>Eubacteriales</taxon>
        <taxon>Eubacteriaceae</taxon>
        <taxon>Alkalibaculum</taxon>
    </lineage>
</organism>
<protein>
    <submittedName>
        <fullName evidence="2">Uncharacterized protein</fullName>
    </submittedName>
</protein>
<sequence length="108" mass="12476">MNKYFWLACILNLVLGALSFFVLALLIMSFIYIADALSWIIDPTLDEGILLLLLILSITISGIYFLILIFTNINLLKKIDMKKSHYIIFTLVILIFGLSTFYYLLYLL</sequence>
<dbReference type="RefSeq" id="WP_152806727.1">
    <property type="nucleotide sequence ID" value="NZ_WHNX01000048.1"/>
</dbReference>
<proteinExistence type="predicted"/>
<keyword evidence="1" id="KW-0472">Membrane</keyword>
<evidence type="ECO:0000256" key="1">
    <source>
        <dbReference type="SAM" id="Phobius"/>
    </source>
</evidence>
<reference evidence="2 3" key="1">
    <citation type="submission" date="2019-10" db="EMBL/GenBank/DDBJ databases">
        <title>Alkalibaculum tamaniensis sp.nov., a new alkaliphilic acetogen, isolated on methoxylated aromatics from a mud volcano.</title>
        <authorList>
            <person name="Khomyakova M.A."/>
            <person name="Merkel A.Y."/>
            <person name="Bonch-Osmolovskaya E.A."/>
            <person name="Slobodkin A.I."/>
        </authorList>
    </citation>
    <scope>NUCLEOTIDE SEQUENCE [LARGE SCALE GENOMIC DNA]</scope>
    <source>
        <strain evidence="2 3">M08DMB</strain>
    </source>
</reference>
<feature type="transmembrane region" description="Helical" evidence="1">
    <location>
        <begin position="7"/>
        <end position="34"/>
    </location>
</feature>
<name>A0A6A7KCZ9_9FIRM</name>
<feature type="transmembrane region" description="Helical" evidence="1">
    <location>
        <begin position="49"/>
        <end position="73"/>
    </location>
</feature>
<keyword evidence="1" id="KW-0812">Transmembrane</keyword>
<keyword evidence="3" id="KW-1185">Reference proteome</keyword>
<keyword evidence="1" id="KW-1133">Transmembrane helix</keyword>
<dbReference type="AlphaFoldDB" id="A0A6A7KCZ9"/>
<gene>
    <name evidence="2" type="ORF">GC105_15745</name>
</gene>
<accession>A0A6A7KCZ9</accession>
<comment type="caution">
    <text evidence="2">The sequence shown here is derived from an EMBL/GenBank/DDBJ whole genome shotgun (WGS) entry which is preliminary data.</text>
</comment>